<gene>
    <name evidence="2" type="ORF">E1301_Tti009038</name>
</gene>
<reference evidence="2 3" key="1">
    <citation type="journal article" date="2019" name="Mol. Ecol. Resour.">
        <title>Chromosome-level genome assembly of Triplophysa tibetana, a fish adapted to the harsh high-altitude environment of the Tibetan Plateau.</title>
        <authorList>
            <person name="Yang X."/>
            <person name="Liu H."/>
            <person name="Ma Z."/>
            <person name="Zou Y."/>
            <person name="Zou M."/>
            <person name="Mao Y."/>
            <person name="Li X."/>
            <person name="Wang H."/>
            <person name="Chen T."/>
            <person name="Wang W."/>
            <person name="Yang R."/>
        </authorList>
    </citation>
    <scope>NUCLEOTIDE SEQUENCE [LARGE SCALE GENOMIC DNA]</scope>
    <source>
        <strain evidence="2">TTIB1903HZAU</strain>
        <tissue evidence="2">Muscle</tissue>
    </source>
</reference>
<evidence type="ECO:0000313" key="2">
    <source>
        <dbReference type="EMBL" id="KAA0716833.1"/>
    </source>
</evidence>
<dbReference type="EMBL" id="SOYY01000009">
    <property type="protein sequence ID" value="KAA0716833.1"/>
    <property type="molecule type" value="Genomic_DNA"/>
</dbReference>
<accession>A0A5A9P4K0</accession>
<protein>
    <submittedName>
        <fullName evidence="2">Uncharacterized protein</fullName>
    </submittedName>
</protein>
<proteinExistence type="predicted"/>
<dbReference type="Proteomes" id="UP000324632">
    <property type="component" value="Chromosome 9"/>
</dbReference>
<organism evidence="2 3">
    <name type="scientific">Triplophysa tibetana</name>
    <dbReference type="NCBI Taxonomy" id="1572043"/>
    <lineage>
        <taxon>Eukaryota</taxon>
        <taxon>Metazoa</taxon>
        <taxon>Chordata</taxon>
        <taxon>Craniata</taxon>
        <taxon>Vertebrata</taxon>
        <taxon>Euteleostomi</taxon>
        <taxon>Actinopterygii</taxon>
        <taxon>Neopterygii</taxon>
        <taxon>Teleostei</taxon>
        <taxon>Ostariophysi</taxon>
        <taxon>Cypriniformes</taxon>
        <taxon>Nemacheilidae</taxon>
        <taxon>Triplophysa</taxon>
    </lineage>
</organism>
<comment type="caution">
    <text evidence="2">The sequence shown here is derived from an EMBL/GenBank/DDBJ whole genome shotgun (WGS) entry which is preliminary data.</text>
</comment>
<feature type="region of interest" description="Disordered" evidence="1">
    <location>
        <begin position="133"/>
        <end position="153"/>
    </location>
</feature>
<evidence type="ECO:0000313" key="3">
    <source>
        <dbReference type="Proteomes" id="UP000324632"/>
    </source>
</evidence>
<dbReference type="AlphaFoldDB" id="A0A5A9P4K0"/>
<evidence type="ECO:0000256" key="1">
    <source>
        <dbReference type="SAM" id="MobiDB-lite"/>
    </source>
</evidence>
<name>A0A5A9P4K0_9TELE</name>
<sequence>MIAAPFFYFPGVKSSPDRRRDPIWWEKRSCSAEVERSVQSVLPAWWSPHVPIGSLYPVQKKREAALQVRHRRCQLFSSWGARRDISCSLAHQPPAQLELACISSVRSRLPTKNYSSTYPSTCLMASGSATNSRRLPGCRQRSEEAPVGRSSGSHNYPHLCNSGNVSAFFGDCCPHADAFKRSGSGNLLRSLTASGRRF</sequence>
<keyword evidence="3" id="KW-1185">Reference proteome</keyword>